<reference evidence="1" key="2">
    <citation type="submission" date="2025-09" db="UniProtKB">
        <authorList>
            <consortium name="EnsemblPlants"/>
        </authorList>
    </citation>
    <scope>IDENTIFICATION</scope>
</reference>
<proteinExistence type="predicted"/>
<sequence length="479" mass="53205">MDPKYAQLHDGVEEASTELGVPVSLPAPLPSASTPTSVLGQINKEEITECTHVVVVSTEHPHGDWDQTGIDLPVAQEENNNAIIEAKHGDLDNTGTNKQQPLITADADSTSPDFDDLPHDACRLILDLLRAFDTLSFPLVCSRWADVYTEKRRLQPAGSGLQPGAPTLLTSASADCGSEISDDYLRRLFFINNILSGEVFPFEVEGMKYGRIWIGGKGEWLVTTSHGKCIQLLNPATGRCIALPDYFIQPFDHVQLCRTPTEDEGYFIIVVSFSKLSYTMAGCDHWIKLGNPDSYWLTFFDAILHRGKIVAICRNRDLWSWDLHQGGGSPTLLLSSSINTEGWEQFCYMLAPSLKGNILIVTPYGERSRRGPIHRTHRNFFVNGSVLHEVDTDAQTMEEVRNIGDRALFLGPNYPFYSRVSLPMGDLKKNYLYIAALSDNDVVAIDLSMEDVPGNVTLIDYAGPPNSDQVPMWFRPAFP</sequence>
<name>A0ACD5WD71_AVESA</name>
<evidence type="ECO:0000313" key="1">
    <source>
        <dbReference type="EnsemblPlants" id="AVESA.00010b.r2.4AG0620870.1.CDS"/>
    </source>
</evidence>
<accession>A0ACD5WD71</accession>
<dbReference type="Proteomes" id="UP001732700">
    <property type="component" value="Chromosome 4A"/>
</dbReference>
<organism evidence="1 2">
    <name type="scientific">Avena sativa</name>
    <name type="common">Oat</name>
    <dbReference type="NCBI Taxonomy" id="4498"/>
    <lineage>
        <taxon>Eukaryota</taxon>
        <taxon>Viridiplantae</taxon>
        <taxon>Streptophyta</taxon>
        <taxon>Embryophyta</taxon>
        <taxon>Tracheophyta</taxon>
        <taxon>Spermatophyta</taxon>
        <taxon>Magnoliopsida</taxon>
        <taxon>Liliopsida</taxon>
        <taxon>Poales</taxon>
        <taxon>Poaceae</taxon>
        <taxon>BOP clade</taxon>
        <taxon>Pooideae</taxon>
        <taxon>Poodae</taxon>
        <taxon>Poeae</taxon>
        <taxon>Poeae Chloroplast Group 1 (Aveneae type)</taxon>
        <taxon>Aveninae</taxon>
        <taxon>Avena</taxon>
    </lineage>
</organism>
<reference evidence="1" key="1">
    <citation type="submission" date="2021-05" db="EMBL/GenBank/DDBJ databases">
        <authorList>
            <person name="Scholz U."/>
            <person name="Mascher M."/>
            <person name="Fiebig A."/>
        </authorList>
    </citation>
    <scope>NUCLEOTIDE SEQUENCE [LARGE SCALE GENOMIC DNA]</scope>
</reference>
<protein>
    <submittedName>
        <fullName evidence="1">Uncharacterized protein</fullName>
    </submittedName>
</protein>
<dbReference type="EnsemblPlants" id="AVESA.00010b.r2.4AG0620870.1">
    <property type="protein sequence ID" value="AVESA.00010b.r2.4AG0620870.1.CDS"/>
    <property type="gene ID" value="AVESA.00010b.r2.4AG0620870"/>
</dbReference>
<keyword evidence="2" id="KW-1185">Reference proteome</keyword>
<evidence type="ECO:0000313" key="2">
    <source>
        <dbReference type="Proteomes" id="UP001732700"/>
    </source>
</evidence>